<evidence type="ECO:0000256" key="3">
    <source>
        <dbReference type="PIRSR" id="PIRSR006241-50"/>
    </source>
</evidence>
<evidence type="ECO:0000313" key="5">
    <source>
        <dbReference type="EMBL" id="SCZ65832.1"/>
    </source>
</evidence>
<dbReference type="GO" id="GO:0008903">
    <property type="term" value="F:hydroxypyruvate isomerase activity"/>
    <property type="evidence" value="ECO:0007669"/>
    <property type="project" value="TreeGrafter"/>
</dbReference>
<protein>
    <submittedName>
        <fullName evidence="5">Hydroxypyruvate isomerase</fullName>
    </submittedName>
</protein>
<dbReference type="Gene3D" id="3.20.20.150">
    <property type="entry name" value="Divalent-metal-dependent TIM barrel enzymes"/>
    <property type="match status" value="1"/>
</dbReference>
<evidence type="ECO:0000256" key="2">
    <source>
        <dbReference type="PIRNR" id="PIRNR006241"/>
    </source>
</evidence>
<dbReference type="Pfam" id="PF01261">
    <property type="entry name" value="AP_endonuc_2"/>
    <property type="match status" value="1"/>
</dbReference>
<dbReference type="Proteomes" id="UP000198767">
    <property type="component" value="Unassembled WGS sequence"/>
</dbReference>
<accession>A0A1G5QVR6</accession>
<keyword evidence="6" id="KW-1185">Reference proteome</keyword>
<dbReference type="STRING" id="1156985.SAMN04488118_106101"/>
<organism evidence="5 6">
    <name type="scientific">Epibacterium ulvae</name>
    <dbReference type="NCBI Taxonomy" id="1156985"/>
    <lineage>
        <taxon>Bacteria</taxon>
        <taxon>Pseudomonadati</taxon>
        <taxon>Pseudomonadota</taxon>
        <taxon>Alphaproteobacteria</taxon>
        <taxon>Rhodobacterales</taxon>
        <taxon>Roseobacteraceae</taxon>
        <taxon>Epibacterium</taxon>
    </lineage>
</organism>
<dbReference type="PIRSF" id="PIRSF006241">
    <property type="entry name" value="HyI"/>
    <property type="match status" value="1"/>
</dbReference>
<keyword evidence="1 2" id="KW-0413">Isomerase</keyword>
<dbReference type="GO" id="GO:0046487">
    <property type="term" value="P:glyoxylate metabolic process"/>
    <property type="evidence" value="ECO:0007669"/>
    <property type="project" value="TreeGrafter"/>
</dbReference>
<evidence type="ECO:0000256" key="1">
    <source>
        <dbReference type="ARBA" id="ARBA00023235"/>
    </source>
</evidence>
<dbReference type="SUPFAM" id="SSF51658">
    <property type="entry name" value="Xylose isomerase-like"/>
    <property type="match status" value="1"/>
</dbReference>
<dbReference type="EMBL" id="FMWG01000006">
    <property type="protein sequence ID" value="SCZ65832.1"/>
    <property type="molecule type" value="Genomic_DNA"/>
</dbReference>
<feature type="active site" description="Proton donor/acceptor" evidence="3">
    <location>
        <position position="149"/>
    </location>
</feature>
<proteinExistence type="inferred from homology"/>
<comment type="similarity">
    <text evidence="2">Belongs to the hyi family.</text>
</comment>
<feature type="active site" description="Proton donor/acceptor" evidence="3">
    <location>
        <position position="246"/>
    </location>
</feature>
<dbReference type="InterPro" id="IPR036237">
    <property type="entry name" value="Xyl_isomerase-like_sf"/>
</dbReference>
<dbReference type="AlphaFoldDB" id="A0A1G5QVR6"/>
<dbReference type="InterPro" id="IPR013022">
    <property type="entry name" value="Xyl_isomerase-like_TIM-brl"/>
</dbReference>
<dbReference type="InterPro" id="IPR050417">
    <property type="entry name" value="Sugar_Epim/Isomerase"/>
</dbReference>
<evidence type="ECO:0000313" key="6">
    <source>
        <dbReference type="Proteomes" id="UP000198767"/>
    </source>
</evidence>
<dbReference type="InterPro" id="IPR026040">
    <property type="entry name" value="HyI-like"/>
</dbReference>
<sequence length="265" mass="29247">MGNALTQTEGDLMPRFAANISMLFAELPYLDRFEAAAAAGFEAVEILYPYELAAKDTQRALMRNGLQLLLMNAPPPNYTGGQPGYAAMPELADRFQRDMRRVMRYAEVLRPRMIHVMAGYAKGAEAHEVFVRNLQYAADLAPDQRFTIEPLNAADQPGYFLDSYELAAEVLEAVARPNIGLQYDAYHAQLIHGDAVQVWEKFGDLAMHVQIGAAPARCEPGTGPVDFDALFQVIDASGYTGWVSAEYTPSTVRTEDSLGWMTAAE</sequence>
<evidence type="ECO:0000259" key="4">
    <source>
        <dbReference type="Pfam" id="PF01261"/>
    </source>
</evidence>
<dbReference type="PANTHER" id="PTHR43489">
    <property type="entry name" value="ISOMERASE"/>
    <property type="match status" value="1"/>
</dbReference>
<feature type="domain" description="Xylose isomerase-like TIM barrel" evidence="4">
    <location>
        <begin position="33"/>
        <end position="262"/>
    </location>
</feature>
<gene>
    <name evidence="5" type="ORF">SAMN04488118_106101</name>
</gene>
<reference evidence="5 6" key="1">
    <citation type="submission" date="2016-10" db="EMBL/GenBank/DDBJ databases">
        <authorList>
            <person name="de Groot N.N."/>
        </authorList>
    </citation>
    <scope>NUCLEOTIDE SEQUENCE [LARGE SCALE GENOMIC DNA]</scope>
    <source>
        <strain evidence="5 6">U95</strain>
    </source>
</reference>
<name>A0A1G5QVR6_9RHOB</name>
<keyword evidence="5" id="KW-0670">Pyruvate</keyword>
<dbReference type="PANTHER" id="PTHR43489:SF6">
    <property type="entry name" value="HYDROXYPYRUVATE ISOMERASE-RELATED"/>
    <property type="match status" value="1"/>
</dbReference>